<comment type="similarity">
    <text evidence="4 12">Belongs to the OST1 family.</text>
</comment>
<evidence type="ECO:0000256" key="3">
    <source>
        <dbReference type="ARBA" id="ARBA00004922"/>
    </source>
</evidence>
<dbReference type="GeneTree" id="ENSGT00390000009630"/>
<dbReference type="STRING" id="244447.ENSCSEP00000008373"/>
<feature type="transmembrane region" description="Helical" evidence="12">
    <location>
        <begin position="433"/>
        <end position="451"/>
    </location>
</feature>
<evidence type="ECO:0000256" key="4">
    <source>
        <dbReference type="ARBA" id="ARBA00008905"/>
    </source>
</evidence>
<keyword evidence="6 12" id="KW-0812">Transmembrane</keyword>
<name>A0A3P8UYZ0_CYNSE</name>
<dbReference type="Proteomes" id="UP000265120">
    <property type="component" value="Chromosome 11"/>
</dbReference>
<evidence type="ECO:0000256" key="12">
    <source>
        <dbReference type="RuleBase" id="RU361143"/>
    </source>
</evidence>
<dbReference type="CTD" id="6184"/>
<dbReference type="GeneID" id="103386170"/>
<protein>
    <recommendedName>
        <fullName evidence="5 12">Dolichyl-diphosphooligosaccharide--protein glycosyltransferase subunit 1</fullName>
    </recommendedName>
</protein>
<dbReference type="Pfam" id="PF04597">
    <property type="entry name" value="Ribophorin_I"/>
    <property type="match status" value="1"/>
</dbReference>
<feature type="signal peptide" evidence="12">
    <location>
        <begin position="1"/>
        <end position="24"/>
    </location>
</feature>
<keyword evidence="10 12" id="KW-0472">Membrane</keyword>
<dbReference type="OrthoDB" id="310030at2759"/>
<proteinExistence type="inferred from homology"/>
<evidence type="ECO:0000256" key="8">
    <source>
        <dbReference type="ARBA" id="ARBA00022824"/>
    </source>
</evidence>
<accession>A0A3P8UYZ0</accession>
<comment type="subcellular location">
    <subcellularLocation>
        <location evidence="2 12">Endoplasmic reticulum membrane</location>
        <topology evidence="2 12">Single-pass type I membrane protein</topology>
    </subcellularLocation>
</comment>
<reference evidence="13" key="3">
    <citation type="submission" date="2025-09" db="UniProtKB">
        <authorList>
            <consortium name="Ensembl"/>
        </authorList>
    </citation>
    <scope>IDENTIFICATION</scope>
</reference>
<dbReference type="GO" id="GO:0018279">
    <property type="term" value="P:protein N-linked glycosylation via asparagine"/>
    <property type="evidence" value="ECO:0007669"/>
    <property type="project" value="TreeGrafter"/>
</dbReference>
<evidence type="ECO:0000256" key="7">
    <source>
        <dbReference type="ARBA" id="ARBA00022729"/>
    </source>
</evidence>
<evidence type="ECO:0000256" key="6">
    <source>
        <dbReference type="ARBA" id="ARBA00022692"/>
    </source>
</evidence>
<dbReference type="InParanoid" id="A0A3P8UYZ0"/>
<evidence type="ECO:0000313" key="13">
    <source>
        <dbReference type="Ensembl" id="ENSCSEP00000008373.1"/>
    </source>
</evidence>
<dbReference type="GO" id="GO:0008250">
    <property type="term" value="C:oligosaccharyltransferase complex"/>
    <property type="evidence" value="ECO:0007669"/>
    <property type="project" value="UniProtKB-UniRule"/>
</dbReference>
<feature type="chain" id="PRO_5017845811" description="Dolichyl-diphosphooligosaccharide--protein glycosyltransferase subunit 1" evidence="12">
    <location>
        <begin position="25"/>
        <end position="601"/>
    </location>
</feature>
<dbReference type="InterPro" id="IPR007676">
    <property type="entry name" value="Ribophorin_I"/>
</dbReference>
<evidence type="ECO:0000256" key="9">
    <source>
        <dbReference type="ARBA" id="ARBA00022989"/>
    </source>
</evidence>
<dbReference type="UniPathway" id="UPA00378"/>
<evidence type="ECO:0000256" key="11">
    <source>
        <dbReference type="ARBA" id="ARBA00046898"/>
    </source>
</evidence>
<dbReference type="PANTHER" id="PTHR21049:SF0">
    <property type="entry name" value="DOLICHYL-DIPHOSPHOOLIGOSACCHARIDE--PROTEIN GLYCOSYLTRANSFERASE SUBUNIT 1"/>
    <property type="match status" value="1"/>
</dbReference>
<comment type="subunit">
    <text evidence="11">Component of the oligosaccharyltransferase (OST) complex. OST exists in two different complex forms which contain common core subunits RPN1, RPN2, OST48, OST4, DAD1 and TMEM258, either STT3A or STT3B as catalytic subunits, and form-specific accessory subunits. STT3A complex assembly occurs through the formation of 3 subcomplexes. Subcomplex 1 contains RPN1 and TMEM258, subcomplex 2 contains the STT3A-specific subunits STT3A, DC2/OSTC, and KCP2 as well as the core subunit OST4, and subcomplex 3 contains RPN2, DAD1, and OST48. The STT3A complex can form stable complexes with the Sec61 complex or with both the Sec61 and TRAP complexes. Interacts with TMEM35A/NACHO.</text>
</comment>
<evidence type="ECO:0000256" key="1">
    <source>
        <dbReference type="ARBA" id="ARBA00002791"/>
    </source>
</evidence>
<dbReference type="Ensembl" id="ENSCSET00000008460.1">
    <property type="protein sequence ID" value="ENSCSEP00000008373.1"/>
    <property type="gene ID" value="ENSCSEG00000005353.1"/>
</dbReference>
<dbReference type="AlphaFoldDB" id="A0A3P8UYZ0"/>
<keyword evidence="8 12" id="KW-0256">Endoplasmic reticulum</keyword>
<reference evidence="13 14" key="1">
    <citation type="journal article" date="2014" name="Nat. Genet.">
        <title>Whole-genome sequence of a flatfish provides insights into ZW sex chromosome evolution and adaptation to a benthic lifestyle.</title>
        <authorList>
            <person name="Chen S."/>
            <person name="Zhang G."/>
            <person name="Shao C."/>
            <person name="Huang Q."/>
            <person name="Liu G."/>
            <person name="Zhang P."/>
            <person name="Song W."/>
            <person name="An N."/>
            <person name="Chalopin D."/>
            <person name="Volff J.N."/>
            <person name="Hong Y."/>
            <person name="Li Q."/>
            <person name="Sha Z."/>
            <person name="Zhou H."/>
            <person name="Xie M."/>
            <person name="Yu Q."/>
            <person name="Liu Y."/>
            <person name="Xiang H."/>
            <person name="Wang N."/>
            <person name="Wu K."/>
            <person name="Yang C."/>
            <person name="Zhou Q."/>
            <person name="Liao X."/>
            <person name="Yang L."/>
            <person name="Hu Q."/>
            <person name="Zhang J."/>
            <person name="Meng L."/>
            <person name="Jin L."/>
            <person name="Tian Y."/>
            <person name="Lian J."/>
            <person name="Yang J."/>
            <person name="Miao G."/>
            <person name="Liu S."/>
            <person name="Liang Z."/>
            <person name="Yan F."/>
            <person name="Li Y."/>
            <person name="Sun B."/>
            <person name="Zhang H."/>
            <person name="Zhang J."/>
            <person name="Zhu Y."/>
            <person name="Du M."/>
            <person name="Zhao Y."/>
            <person name="Schartl M."/>
            <person name="Tang Q."/>
            <person name="Wang J."/>
        </authorList>
    </citation>
    <scope>NUCLEOTIDE SEQUENCE</scope>
</reference>
<keyword evidence="9 12" id="KW-1133">Transmembrane helix</keyword>
<dbReference type="OMA" id="RYEYARE"/>
<dbReference type="KEGG" id="csem:103386170"/>
<evidence type="ECO:0000256" key="5">
    <source>
        <dbReference type="ARBA" id="ARBA00017611"/>
    </source>
</evidence>
<reference evidence="13" key="2">
    <citation type="submission" date="2025-08" db="UniProtKB">
        <authorList>
            <consortium name="Ensembl"/>
        </authorList>
    </citation>
    <scope>IDENTIFICATION</scope>
</reference>
<dbReference type="PANTHER" id="PTHR21049">
    <property type="entry name" value="RIBOPHORIN I"/>
    <property type="match status" value="1"/>
</dbReference>
<dbReference type="RefSeq" id="XP_024915614.1">
    <property type="nucleotide sequence ID" value="XM_025059846.1"/>
</dbReference>
<comment type="function">
    <text evidence="1 12">Subunit of the oligosaccharyl transferase (OST) complex that catalyzes the initial transfer of a defined glycan (Glc(3)Man(9)GlcNAc(2) in eukaryotes) from the lipid carrier dolichol-pyrophosphate to an asparagine residue within an Asn-X-Ser/Thr consensus motif in nascent polypeptide chains, the first step in protein N-glycosylation. N-glycosylation occurs cotranslationally and the complex associates with the Sec61 complex at the channel-forming translocon complex that mediates protein translocation across the endoplasmic reticulum (ER). All subunits are required for a maximal enzyme activity.</text>
</comment>
<evidence type="ECO:0000313" key="14">
    <source>
        <dbReference type="Proteomes" id="UP000265120"/>
    </source>
</evidence>
<sequence length="601" mass="67658">MTVKMHILAVCLLFLAAVSSGVSADGLVNEDVKRTVDLSSHLAKITADIVLANKGHSGVQSFILAVEEDLAPHLAYIGASVKGDEEEDDGMLELQQTTIKGQSGDFYKVQLHSTLAAGAQLKVKVEMTFSHVLKPFPSQITQAERQLVVFQGNHYLFSPYPTRSQTTRVRLASKTVESYTKLGGPSKNDEVIEYGPFRDVAPFNEDTMKIHYENNTPFLTISSITRIIEVSHWGNIAVEETIDLRHTGAILKGPFSRYDYQRQSDSGISSVKSFKTILPASAQDVYYRDEIGNISTSHLQVLEDSVEVEVRPRFPLFGGWKTHYIIGYNLPSYEYLYTLGDQYALKMRLVDHVYDDQVIDSMTVKIILPEGARNINMETPYKIDRMPNQLHYTYLDTFGRPVLVATKNNLVEQHIQDVVVHYNFNKILMLQEPLLVVGAFYILFFTVIIYVRLDFAITKDPAAEVRMKVASITEQVLTLVNKRLGLYRHMDEVVNRYKQSRDTGALNSGRKTLEADHRTLSNEISSLQARLKAEGSDLAEKVGEVQKLDGQVKELVCRSCQEAERLVAGKVKKEAYIENEKNLTGKRQELVGRIDSLLDAL</sequence>
<keyword evidence="7 12" id="KW-0732">Signal</keyword>
<organism evidence="13 14">
    <name type="scientific">Cynoglossus semilaevis</name>
    <name type="common">Tongue sole</name>
    <dbReference type="NCBI Taxonomy" id="244447"/>
    <lineage>
        <taxon>Eukaryota</taxon>
        <taxon>Metazoa</taxon>
        <taxon>Chordata</taxon>
        <taxon>Craniata</taxon>
        <taxon>Vertebrata</taxon>
        <taxon>Euteleostomi</taxon>
        <taxon>Actinopterygii</taxon>
        <taxon>Neopterygii</taxon>
        <taxon>Teleostei</taxon>
        <taxon>Neoteleostei</taxon>
        <taxon>Acanthomorphata</taxon>
        <taxon>Carangaria</taxon>
        <taxon>Pleuronectiformes</taxon>
        <taxon>Pleuronectoidei</taxon>
        <taxon>Cynoglossidae</taxon>
        <taxon>Cynoglossinae</taxon>
        <taxon>Cynoglossus</taxon>
    </lineage>
</organism>
<evidence type="ECO:0000256" key="10">
    <source>
        <dbReference type="ARBA" id="ARBA00023136"/>
    </source>
</evidence>
<evidence type="ECO:0000256" key="2">
    <source>
        <dbReference type="ARBA" id="ARBA00004115"/>
    </source>
</evidence>
<keyword evidence="14" id="KW-1185">Reference proteome</keyword>
<comment type="pathway">
    <text evidence="3 12">Protein modification; protein glycosylation.</text>
</comment>